<gene>
    <name evidence="14" type="ORF">CLODIP_2_CD04711</name>
</gene>
<evidence type="ECO:0000256" key="7">
    <source>
        <dbReference type="ARBA" id="ARBA00022989"/>
    </source>
</evidence>
<keyword evidence="4 12" id="KW-0812">Transmembrane</keyword>
<evidence type="ECO:0000256" key="9">
    <source>
        <dbReference type="ARBA" id="ARBA00023136"/>
    </source>
</evidence>
<dbReference type="SMART" id="SM00756">
    <property type="entry name" value="VKc"/>
    <property type="match status" value="1"/>
</dbReference>
<keyword evidence="9 12" id="KW-0472">Membrane</keyword>
<feature type="domain" description="Vitamin K epoxide reductase" evidence="13">
    <location>
        <begin position="5"/>
        <end position="154"/>
    </location>
</feature>
<evidence type="ECO:0000256" key="1">
    <source>
        <dbReference type="ARBA" id="ARBA00004477"/>
    </source>
</evidence>
<proteinExistence type="inferred from homology"/>
<feature type="transmembrane region" description="Helical" evidence="12">
    <location>
        <begin position="118"/>
        <end position="149"/>
    </location>
</feature>
<evidence type="ECO:0000256" key="11">
    <source>
        <dbReference type="ARBA" id="ARBA00023284"/>
    </source>
</evidence>
<dbReference type="OrthoDB" id="17010at2759"/>
<evidence type="ECO:0000256" key="12">
    <source>
        <dbReference type="SAM" id="Phobius"/>
    </source>
</evidence>
<dbReference type="Pfam" id="PF07884">
    <property type="entry name" value="VKOR"/>
    <property type="match status" value="1"/>
</dbReference>
<feature type="transmembrane region" description="Helical" evidence="12">
    <location>
        <begin position="85"/>
        <end position="106"/>
    </location>
</feature>
<dbReference type="InterPro" id="IPR038354">
    <property type="entry name" value="VKOR_sf"/>
</dbReference>
<keyword evidence="10" id="KW-1015">Disulfide bond</keyword>
<dbReference type="InterPro" id="IPR042406">
    <property type="entry name" value="VKORC1/VKORC1L1"/>
</dbReference>
<comment type="caution">
    <text evidence="14">The sequence shown here is derived from an EMBL/GenBank/DDBJ whole genome shotgun (WGS) entry which is preliminary data.</text>
</comment>
<comment type="similarity">
    <text evidence="2">Belongs to the VKOR family.</text>
</comment>
<dbReference type="GO" id="GO:0048038">
    <property type="term" value="F:quinone binding"/>
    <property type="evidence" value="ECO:0007669"/>
    <property type="project" value="UniProtKB-KW"/>
</dbReference>
<dbReference type="AlphaFoldDB" id="A0A8S1DZF9"/>
<dbReference type="EMBL" id="CADEPI010000451">
    <property type="protein sequence ID" value="CAB3386068.1"/>
    <property type="molecule type" value="Genomic_DNA"/>
</dbReference>
<dbReference type="GO" id="GO:0005789">
    <property type="term" value="C:endoplasmic reticulum membrane"/>
    <property type="evidence" value="ECO:0007669"/>
    <property type="project" value="UniProtKB-SubCell"/>
</dbReference>
<sequence length="170" mass="18794">MAPSIKQLNRVVMALAAVGVVLCVYTYVVETKKELDSSYEAMCDINEHISCTKVFTSEYGKGFGLVRLIAGEDSAFNVPNPVYGLVMYSSVFLFSLSPTSLTLSLIQVCQCVLANIGSIYLGCILYFVLQDFCIVCVTTYVVNFVLLIACTQKYNQLKNSARNNFLLMTL</sequence>
<evidence type="ECO:0000256" key="6">
    <source>
        <dbReference type="ARBA" id="ARBA00022824"/>
    </source>
</evidence>
<accession>A0A8S1DZF9</accession>
<evidence type="ECO:0000256" key="4">
    <source>
        <dbReference type="ARBA" id="ARBA00022692"/>
    </source>
</evidence>
<evidence type="ECO:0000256" key="5">
    <source>
        <dbReference type="ARBA" id="ARBA00022719"/>
    </source>
</evidence>
<dbReference type="GO" id="GO:0042373">
    <property type="term" value="P:vitamin K metabolic process"/>
    <property type="evidence" value="ECO:0007669"/>
    <property type="project" value="InterPro"/>
</dbReference>
<evidence type="ECO:0000259" key="13">
    <source>
        <dbReference type="SMART" id="SM00756"/>
    </source>
</evidence>
<dbReference type="Proteomes" id="UP000494165">
    <property type="component" value="Unassembled WGS sequence"/>
</dbReference>
<dbReference type="InterPro" id="IPR012932">
    <property type="entry name" value="VKOR"/>
</dbReference>
<reference evidence="14 15" key="1">
    <citation type="submission" date="2020-04" db="EMBL/GenBank/DDBJ databases">
        <authorList>
            <person name="Alioto T."/>
            <person name="Alioto T."/>
            <person name="Gomez Garrido J."/>
        </authorList>
    </citation>
    <scope>NUCLEOTIDE SEQUENCE [LARGE SCALE GENOMIC DNA]</scope>
</reference>
<feature type="transmembrane region" description="Helical" evidence="12">
    <location>
        <begin position="12"/>
        <end position="29"/>
    </location>
</feature>
<name>A0A8S1DZF9_9INSE</name>
<protein>
    <recommendedName>
        <fullName evidence="3">vitamin-K-epoxide reductase (warfarin-sensitive)</fullName>
        <ecNumber evidence="3">1.17.4.4</ecNumber>
    </recommendedName>
</protein>
<comment type="subcellular location">
    <subcellularLocation>
        <location evidence="1">Endoplasmic reticulum membrane</location>
        <topology evidence="1">Multi-pass membrane protein</topology>
    </subcellularLocation>
</comment>
<keyword evidence="11" id="KW-0676">Redox-active center</keyword>
<evidence type="ECO:0000256" key="3">
    <source>
        <dbReference type="ARBA" id="ARBA00012278"/>
    </source>
</evidence>
<keyword evidence="15" id="KW-1185">Reference proteome</keyword>
<keyword evidence="8" id="KW-0560">Oxidoreductase</keyword>
<dbReference type="GO" id="GO:0047057">
    <property type="term" value="F:vitamin-K-epoxide reductase (warfarin-sensitive) activity"/>
    <property type="evidence" value="ECO:0007669"/>
    <property type="project" value="UniProtKB-EC"/>
</dbReference>
<keyword evidence="7 12" id="KW-1133">Transmembrane helix</keyword>
<evidence type="ECO:0000313" key="15">
    <source>
        <dbReference type="Proteomes" id="UP000494165"/>
    </source>
</evidence>
<evidence type="ECO:0000313" key="14">
    <source>
        <dbReference type="EMBL" id="CAB3386068.1"/>
    </source>
</evidence>
<dbReference type="Gene3D" id="1.20.1440.130">
    <property type="entry name" value="VKOR domain"/>
    <property type="match status" value="1"/>
</dbReference>
<dbReference type="PANTHER" id="PTHR14519:SF8">
    <property type="entry name" value="VITAMIN K EPOXIDE REDUCTASE COMPLEX SUBUNIT 1"/>
    <property type="match status" value="1"/>
</dbReference>
<dbReference type="EC" id="1.17.4.4" evidence="3"/>
<keyword evidence="5" id="KW-0874">Quinone</keyword>
<dbReference type="PANTHER" id="PTHR14519">
    <property type="entry name" value="VITAMIN K EPOXIDE REDUCTASE COMPLEX, SUBUNIT 1"/>
    <property type="match status" value="1"/>
</dbReference>
<organism evidence="14 15">
    <name type="scientific">Cloeon dipterum</name>
    <dbReference type="NCBI Taxonomy" id="197152"/>
    <lineage>
        <taxon>Eukaryota</taxon>
        <taxon>Metazoa</taxon>
        <taxon>Ecdysozoa</taxon>
        <taxon>Arthropoda</taxon>
        <taxon>Hexapoda</taxon>
        <taxon>Insecta</taxon>
        <taxon>Pterygota</taxon>
        <taxon>Palaeoptera</taxon>
        <taxon>Ephemeroptera</taxon>
        <taxon>Pisciforma</taxon>
        <taxon>Baetidae</taxon>
        <taxon>Cloeon</taxon>
    </lineage>
</organism>
<evidence type="ECO:0000256" key="10">
    <source>
        <dbReference type="ARBA" id="ARBA00023157"/>
    </source>
</evidence>
<keyword evidence="6" id="KW-0256">Endoplasmic reticulum</keyword>
<evidence type="ECO:0000256" key="8">
    <source>
        <dbReference type="ARBA" id="ARBA00023002"/>
    </source>
</evidence>
<evidence type="ECO:0000256" key="2">
    <source>
        <dbReference type="ARBA" id="ARBA00006214"/>
    </source>
</evidence>
<dbReference type="CDD" id="cd12917">
    <property type="entry name" value="VKOR_euk"/>
    <property type="match status" value="1"/>
</dbReference>